<keyword evidence="1" id="KW-0812">Transmembrane</keyword>
<evidence type="ECO:0000313" key="3">
    <source>
        <dbReference type="Proteomes" id="UP000219612"/>
    </source>
</evidence>
<accession>A0A285IYB2</accession>
<name>A0A285IYB2_9ACTN</name>
<dbReference type="Proteomes" id="UP000219612">
    <property type="component" value="Unassembled WGS sequence"/>
</dbReference>
<dbReference type="OrthoDB" id="3296605at2"/>
<protein>
    <submittedName>
        <fullName evidence="2">Uncharacterized membrane protein HdeD, DUF308 family</fullName>
    </submittedName>
</protein>
<dbReference type="RefSeq" id="WP_097323023.1">
    <property type="nucleotide sequence ID" value="NZ_OBDY01000013.1"/>
</dbReference>
<evidence type="ECO:0000313" key="2">
    <source>
        <dbReference type="EMBL" id="SNY53050.1"/>
    </source>
</evidence>
<reference evidence="2 3" key="1">
    <citation type="submission" date="2017-09" db="EMBL/GenBank/DDBJ databases">
        <authorList>
            <person name="Ehlers B."/>
            <person name="Leendertz F.H."/>
        </authorList>
    </citation>
    <scope>NUCLEOTIDE SEQUENCE [LARGE SCALE GENOMIC DNA]</scope>
    <source>
        <strain evidence="2 3">CGMCC 4.6857</strain>
    </source>
</reference>
<dbReference type="PANTHER" id="PTHR34989:SF1">
    <property type="entry name" value="PROTEIN HDED"/>
    <property type="match status" value="1"/>
</dbReference>
<feature type="transmembrane region" description="Helical" evidence="1">
    <location>
        <begin position="108"/>
        <end position="133"/>
    </location>
</feature>
<dbReference type="Pfam" id="PF03729">
    <property type="entry name" value="DUF308"/>
    <property type="match status" value="2"/>
</dbReference>
<feature type="transmembrane region" description="Helical" evidence="1">
    <location>
        <begin position="84"/>
        <end position="101"/>
    </location>
</feature>
<dbReference type="AlphaFoldDB" id="A0A285IYB2"/>
<feature type="transmembrane region" description="Helical" evidence="1">
    <location>
        <begin position="22"/>
        <end position="44"/>
    </location>
</feature>
<keyword evidence="3" id="KW-1185">Reference proteome</keyword>
<feature type="transmembrane region" description="Helical" evidence="1">
    <location>
        <begin position="165"/>
        <end position="188"/>
    </location>
</feature>
<dbReference type="PANTHER" id="PTHR34989">
    <property type="entry name" value="PROTEIN HDED"/>
    <property type="match status" value="1"/>
</dbReference>
<keyword evidence="1" id="KW-0472">Membrane</keyword>
<dbReference type="InterPro" id="IPR052712">
    <property type="entry name" value="Acid_resist_chaperone_HdeD"/>
</dbReference>
<proteinExistence type="predicted"/>
<dbReference type="EMBL" id="OBDY01000013">
    <property type="protein sequence ID" value="SNY53050.1"/>
    <property type="molecule type" value="Genomic_DNA"/>
</dbReference>
<organism evidence="2 3">
    <name type="scientific">Paractinoplanes atraurantiacus</name>
    <dbReference type="NCBI Taxonomy" id="1036182"/>
    <lineage>
        <taxon>Bacteria</taxon>
        <taxon>Bacillati</taxon>
        <taxon>Actinomycetota</taxon>
        <taxon>Actinomycetes</taxon>
        <taxon>Micromonosporales</taxon>
        <taxon>Micromonosporaceae</taxon>
        <taxon>Paractinoplanes</taxon>
    </lineage>
</organism>
<sequence>MTEATIRTQPPDLLAEVRSQPFPWWAMLVTGVLGTAFGVAVLAWPDISLRIMALLVGIWLFMSGAAWTVGAFIPGRGKSAGEHVLTGIVGIVVLVGGLLCLRDLVTRLTVLALIFAVTWVLSGIAEVLAAFQTTGVRRAGLLGVGLLSIVAGLILLFAPGLSLTALVLLTGISSIVVGLGEIVLSFYLRRTAH</sequence>
<feature type="transmembrane region" description="Helical" evidence="1">
    <location>
        <begin position="139"/>
        <end position="158"/>
    </location>
</feature>
<evidence type="ECO:0000256" key="1">
    <source>
        <dbReference type="SAM" id="Phobius"/>
    </source>
</evidence>
<dbReference type="GO" id="GO:0005886">
    <property type="term" value="C:plasma membrane"/>
    <property type="evidence" value="ECO:0007669"/>
    <property type="project" value="TreeGrafter"/>
</dbReference>
<dbReference type="InterPro" id="IPR005325">
    <property type="entry name" value="DUF308_memb"/>
</dbReference>
<keyword evidence="1" id="KW-1133">Transmembrane helix</keyword>
<gene>
    <name evidence="2" type="ORF">SAMN05421748_113167</name>
</gene>
<feature type="transmembrane region" description="Helical" evidence="1">
    <location>
        <begin position="51"/>
        <end position="72"/>
    </location>
</feature>